<comment type="cofactor">
    <cofactor evidence="8">
        <name>Zn(2+)</name>
        <dbReference type="ChEBI" id="CHEBI:29105"/>
    </cofactor>
    <text evidence="8">Binds 2 Zn(2+) ions.</text>
</comment>
<dbReference type="SUPFAM" id="SSF53649">
    <property type="entry name" value="Alkaline phosphatase-like"/>
    <property type="match status" value="1"/>
</dbReference>
<keyword evidence="11" id="KW-1185">Reference proteome</keyword>
<evidence type="ECO:0000256" key="5">
    <source>
        <dbReference type="ARBA" id="ARBA00022833"/>
    </source>
</evidence>
<dbReference type="OrthoDB" id="9794455at2"/>
<gene>
    <name evidence="10" type="ORF">BA70_02360</name>
</gene>
<feature type="binding site" evidence="8">
    <location>
        <position position="417"/>
    </location>
    <ligand>
        <name>Zn(2+)</name>
        <dbReference type="ChEBI" id="CHEBI:29105"/>
        <label>2</label>
    </ligand>
</feature>
<organism evidence="10 11">
    <name type="scientific">Bacillus zhangzhouensis</name>
    <dbReference type="NCBI Taxonomy" id="1178540"/>
    <lineage>
        <taxon>Bacteria</taxon>
        <taxon>Bacillati</taxon>
        <taxon>Bacillota</taxon>
        <taxon>Bacilli</taxon>
        <taxon>Bacillales</taxon>
        <taxon>Bacillaceae</taxon>
        <taxon>Bacillus</taxon>
    </lineage>
</organism>
<feature type="binding site" evidence="8">
    <location>
        <position position="55"/>
    </location>
    <ligand>
        <name>Zn(2+)</name>
        <dbReference type="ChEBI" id="CHEBI:29105"/>
        <label>2</label>
    </ligand>
</feature>
<dbReference type="Proteomes" id="UP000028091">
    <property type="component" value="Unassembled WGS sequence"/>
</dbReference>
<evidence type="ECO:0000256" key="6">
    <source>
        <dbReference type="ARBA" id="ARBA00022842"/>
    </source>
</evidence>
<dbReference type="SMART" id="SM00098">
    <property type="entry name" value="alkPPc"/>
    <property type="match status" value="1"/>
</dbReference>
<evidence type="ECO:0000256" key="1">
    <source>
        <dbReference type="ARBA" id="ARBA00005984"/>
    </source>
</evidence>
<dbReference type="GO" id="GO:0004035">
    <property type="term" value="F:alkaline phosphatase activity"/>
    <property type="evidence" value="ECO:0007669"/>
    <property type="project" value="TreeGrafter"/>
</dbReference>
<evidence type="ECO:0000256" key="2">
    <source>
        <dbReference type="ARBA" id="ARBA00022553"/>
    </source>
</evidence>
<evidence type="ECO:0000256" key="9">
    <source>
        <dbReference type="RuleBase" id="RU003946"/>
    </source>
</evidence>
<feature type="binding site" evidence="8">
    <location>
        <position position="276"/>
    </location>
    <ligand>
        <name>Mg(2+)</name>
        <dbReference type="ChEBI" id="CHEBI:18420"/>
    </ligand>
</feature>
<dbReference type="Pfam" id="PF00245">
    <property type="entry name" value="Alk_phosphatase"/>
    <property type="match status" value="1"/>
</dbReference>
<evidence type="ECO:0000256" key="3">
    <source>
        <dbReference type="ARBA" id="ARBA00022723"/>
    </source>
</evidence>
<dbReference type="InterPro" id="IPR018299">
    <property type="entry name" value="Alkaline_phosphatase_AS"/>
</dbReference>
<feature type="binding site" evidence="8">
    <location>
        <position position="285"/>
    </location>
    <ligand>
        <name>Zn(2+)</name>
        <dbReference type="ChEBI" id="CHEBI:29105"/>
        <label>2</label>
    </ligand>
</feature>
<keyword evidence="6 8" id="KW-0460">Magnesium</keyword>
<dbReference type="InterPro" id="IPR001952">
    <property type="entry name" value="Alkaline_phosphatase"/>
</dbReference>
<dbReference type="CDD" id="cd16012">
    <property type="entry name" value="ALP"/>
    <property type="match status" value="1"/>
</dbReference>
<feature type="binding site" evidence="8">
    <location>
        <position position="324"/>
    </location>
    <ligand>
        <name>Zn(2+)</name>
        <dbReference type="ChEBI" id="CHEBI:29105"/>
        <label>2</label>
    </ligand>
</feature>
<protein>
    <submittedName>
        <fullName evidence="10">Alkaline phosphatase</fullName>
    </submittedName>
</protein>
<keyword evidence="2" id="KW-0597">Phosphoprotein</keyword>
<dbReference type="InterPro" id="IPR017850">
    <property type="entry name" value="Alkaline_phosphatase_core_sf"/>
</dbReference>
<comment type="caution">
    <text evidence="10">The sequence shown here is derived from an EMBL/GenBank/DDBJ whole genome shotgun (WGS) entry which is preliminary data.</text>
</comment>
<keyword evidence="3 8" id="KW-0479">Metal-binding</keyword>
<dbReference type="GO" id="GO:0046872">
    <property type="term" value="F:metal ion binding"/>
    <property type="evidence" value="ECO:0007669"/>
    <property type="project" value="UniProtKB-KW"/>
</dbReference>
<feature type="binding site" evidence="8">
    <location>
        <position position="55"/>
    </location>
    <ligand>
        <name>Mg(2+)</name>
        <dbReference type="ChEBI" id="CHEBI:18420"/>
    </ligand>
</feature>
<dbReference type="PANTHER" id="PTHR11596:SF5">
    <property type="entry name" value="ALKALINE PHOSPHATASE"/>
    <property type="match status" value="1"/>
</dbReference>
<feature type="binding site" evidence="8">
    <location>
        <position position="155"/>
    </location>
    <ligand>
        <name>Mg(2+)</name>
        <dbReference type="ChEBI" id="CHEBI:18420"/>
    </ligand>
</feature>
<dbReference type="RefSeq" id="WP_034321602.1">
    <property type="nucleotide sequence ID" value="NZ_JOTP01000010.1"/>
</dbReference>
<comment type="cofactor">
    <cofactor evidence="8">
        <name>Mg(2+)</name>
        <dbReference type="ChEBI" id="CHEBI:18420"/>
    </cofactor>
    <text evidence="8">Binds 1 Mg(2+) ion.</text>
</comment>
<dbReference type="Gene3D" id="1.10.60.40">
    <property type="match status" value="1"/>
</dbReference>
<accession>A0A081LAW5</accession>
<comment type="similarity">
    <text evidence="1 9">Belongs to the alkaline phosphatase family.</text>
</comment>
<keyword evidence="5 8" id="KW-0862">Zinc</keyword>
<dbReference type="eggNOG" id="COG1785">
    <property type="taxonomic scope" value="Bacteria"/>
</dbReference>
<name>A0A081LAW5_9BACI</name>
<proteinExistence type="inferred from homology"/>
<dbReference type="PANTHER" id="PTHR11596">
    <property type="entry name" value="ALKALINE PHOSPHATASE"/>
    <property type="match status" value="1"/>
</dbReference>
<keyword evidence="4" id="KW-0378">Hydrolase</keyword>
<evidence type="ECO:0000256" key="4">
    <source>
        <dbReference type="ARBA" id="ARBA00022801"/>
    </source>
</evidence>
<dbReference type="PRINTS" id="PR00113">
    <property type="entry name" value="ALKPHPHTASE"/>
</dbReference>
<evidence type="ECO:0000256" key="7">
    <source>
        <dbReference type="PIRSR" id="PIRSR601952-1"/>
    </source>
</evidence>
<dbReference type="PROSITE" id="PS00123">
    <property type="entry name" value="ALKALINE_PHOSPHATASE"/>
    <property type="match status" value="1"/>
</dbReference>
<evidence type="ECO:0000313" key="10">
    <source>
        <dbReference type="EMBL" id="KEP26391.1"/>
    </source>
</evidence>
<sequence length="454" mass="49280">MSVLKSSKTKIAAVAAASVLSIGIFSGIEFGQADKAEAKKKPKNDVQNVIVLIGDGMGTPYLSTYRSFKHNGDLSKQTAFDPYLTGMHKTYPDDSKSNITDSAAAGTAMATGKKTYNNAISVNKNGKKLKTVLEEAKRKGKSTGLVVTSELTNATPAAYAAHDVSRKNTAAIADDFFDEKIGKQHTVDVMLGGGLIDFVRKDRDLTKEFKKAGYDYVTNKAALQNNKNQKVLGLFADGGLDKAIDRDKNTPSLQDMTSSAIKQLSKNKKGFFLMVEGSQIDWAGHDHDIVSAMSEVKDFEKAFEEAIRFAKKDKNTLVITTADHSTGGLSFGADGSGSWDYKPVKAAKKTPDFIANKIAGGMTVESALKQYIELDFTKEEIASIQKAAETKNAVKIDDAIEEIINTRSHTGWTTSGHTGDEVPFYAYGPTSQQLKALMENTDQAKHIFKLLKNQ</sequence>
<feature type="binding site" evidence="8">
    <location>
        <position position="323"/>
    </location>
    <ligand>
        <name>Zn(2+)</name>
        <dbReference type="ChEBI" id="CHEBI:29105"/>
        <label>2</label>
    </ligand>
</feature>
<evidence type="ECO:0000313" key="11">
    <source>
        <dbReference type="Proteomes" id="UP000028091"/>
    </source>
</evidence>
<dbReference type="Gene3D" id="3.40.720.10">
    <property type="entry name" value="Alkaline Phosphatase, subunit A"/>
    <property type="match status" value="1"/>
</dbReference>
<dbReference type="EMBL" id="JOTP01000010">
    <property type="protein sequence ID" value="KEP26391.1"/>
    <property type="molecule type" value="Genomic_DNA"/>
</dbReference>
<dbReference type="AlphaFoldDB" id="A0A081LAW5"/>
<feature type="active site" description="Phosphoserine intermediate" evidence="7">
    <location>
        <position position="102"/>
    </location>
</feature>
<evidence type="ECO:0000256" key="8">
    <source>
        <dbReference type="PIRSR" id="PIRSR601952-2"/>
    </source>
</evidence>
<feature type="binding site" evidence="8">
    <location>
        <position position="281"/>
    </location>
    <ligand>
        <name>Zn(2+)</name>
        <dbReference type="ChEBI" id="CHEBI:29105"/>
        <label>2</label>
    </ligand>
</feature>
<reference evidence="10 11" key="1">
    <citation type="submission" date="2012-09" db="EMBL/GenBank/DDBJ databases">
        <title>Genome Sequence of Bacillus sp. DW5-4.</title>
        <authorList>
            <person name="Lai Q."/>
            <person name="Liu Y."/>
            <person name="Shao Z."/>
        </authorList>
    </citation>
    <scope>NUCLEOTIDE SEQUENCE [LARGE SCALE GENOMIC DNA]</scope>
    <source>
        <strain evidence="10 11">DW5-4</strain>
    </source>
</reference>